<dbReference type="EMBL" id="CM029047">
    <property type="protein sequence ID" value="KAG2583543.1"/>
    <property type="molecule type" value="Genomic_DNA"/>
</dbReference>
<comment type="caution">
    <text evidence="1">The sequence shown here is derived from an EMBL/GenBank/DDBJ whole genome shotgun (WGS) entry which is preliminary data.</text>
</comment>
<reference evidence="1" key="1">
    <citation type="submission" date="2020-05" db="EMBL/GenBank/DDBJ databases">
        <title>WGS assembly of Panicum virgatum.</title>
        <authorList>
            <person name="Lovell J.T."/>
            <person name="Jenkins J."/>
            <person name="Shu S."/>
            <person name="Juenger T.E."/>
            <person name="Schmutz J."/>
        </authorList>
    </citation>
    <scope>NUCLEOTIDE SEQUENCE</scope>
    <source>
        <strain evidence="1">AP13</strain>
    </source>
</reference>
<proteinExistence type="predicted"/>
<evidence type="ECO:0000313" key="1">
    <source>
        <dbReference type="EMBL" id="KAG2583543.1"/>
    </source>
</evidence>
<name>A0A8T0RFD7_PANVG</name>
<dbReference type="AlphaFoldDB" id="A0A8T0RFD7"/>
<organism evidence="1 2">
    <name type="scientific">Panicum virgatum</name>
    <name type="common">Blackwell switchgrass</name>
    <dbReference type="NCBI Taxonomy" id="38727"/>
    <lineage>
        <taxon>Eukaryota</taxon>
        <taxon>Viridiplantae</taxon>
        <taxon>Streptophyta</taxon>
        <taxon>Embryophyta</taxon>
        <taxon>Tracheophyta</taxon>
        <taxon>Spermatophyta</taxon>
        <taxon>Magnoliopsida</taxon>
        <taxon>Liliopsida</taxon>
        <taxon>Poales</taxon>
        <taxon>Poaceae</taxon>
        <taxon>PACMAD clade</taxon>
        <taxon>Panicoideae</taxon>
        <taxon>Panicodae</taxon>
        <taxon>Paniceae</taxon>
        <taxon>Panicinae</taxon>
        <taxon>Panicum</taxon>
        <taxon>Panicum sect. Hiantes</taxon>
    </lineage>
</organism>
<accession>A0A8T0RFD7</accession>
<sequence>MVNYMIWNKHGEDRENLHHEASWHDTAQEIVHENITEIVYERVEETVNEVDNDMLADYEVSDDIDQMIRDGEPEFLDARNLKKLEQMRKDAKTPLYQGSSVTKLEADLLLLS</sequence>
<keyword evidence="2" id="KW-1185">Reference proteome</keyword>
<evidence type="ECO:0000313" key="2">
    <source>
        <dbReference type="Proteomes" id="UP000823388"/>
    </source>
</evidence>
<protein>
    <submittedName>
        <fullName evidence="1">Uncharacterized protein</fullName>
    </submittedName>
</protein>
<gene>
    <name evidence="1" type="ORF">PVAP13_6KG123300</name>
</gene>
<dbReference type="Proteomes" id="UP000823388">
    <property type="component" value="Chromosome 6K"/>
</dbReference>